<dbReference type="AlphaFoldDB" id="A0A059ZVN3"/>
<reference evidence="1 2" key="1">
    <citation type="journal article" date="2009" name="J. Bacteriol.">
        <title>Draft genome sequence of the extremely acidophilic bacterium Acidithiobacillus caldus ATCC 51756 reveals metabolic versatility in the genus Acidithiobacillus.</title>
        <authorList>
            <person name="Valdes J."/>
            <person name="Quatrini R."/>
            <person name="Hallberg K."/>
            <person name="Dopson M."/>
            <person name="Valenzuela P.D."/>
            <person name="Holmes D.S."/>
        </authorList>
    </citation>
    <scope>NUCLEOTIDE SEQUENCE [LARGE SCALE GENOMIC DNA]</scope>
    <source>
        <strain evidence="2">ATCC 51756 / DSM 8584 / KU</strain>
    </source>
</reference>
<dbReference type="KEGG" id="acz:Acaty_c1663"/>
<dbReference type="HOGENOM" id="CLU_031453_0_0_6"/>
<organism evidence="1 2">
    <name type="scientific">Acidithiobacillus caldus (strain ATCC 51756 / DSM 8584 / KU)</name>
    <dbReference type="NCBI Taxonomy" id="637389"/>
    <lineage>
        <taxon>Bacteria</taxon>
        <taxon>Pseudomonadati</taxon>
        <taxon>Pseudomonadota</taxon>
        <taxon>Acidithiobacillia</taxon>
        <taxon>Acidithiobacillales</taxon>
        <taxon>Acidithiobacillaceae</taxon>
        <taxon>Acidithiobacillus</taxon>
    </lineage>
</organism>
<dbReference type="Proteomes" id="UP000005522">
    <property type="component" value="Chromosome"/>
</dbReference>
<dbReference type="RefSeq" id="WP_004872661.1">
    <property type="nucleotide sequence ID" value="NZ_CP005986.1"/>
</dbReference>
<dbReference type="EMBL" id="CP005986">
    <property type="protein sequence ID" value="AIA55523.1"/>
    <property type="molecule type" value="Genomic_DNA"/>
</dbReference>
<proteinExistence type="predicted"/>
<evidence type="ECO:0000313" key="1">
    <source>
        <dbReference type="EMBL" id="AIA55523.1"/>
    </source>
</evidence>
<sequence length="570" mass="62880">MAFRSIIDIDIQDEKFSEFLTRFEKFAKDAKDIPEPFKKMDRRIEAARDHFSKLGGHLKRHMRESAGATKDFTVELHHAGQRMATLTARVSQGRKELSQLGETGRKTFGIIAQAGKDLFSAIPLIGGAAAGAGLAAVELYRHQSNTILDRYKTAKIMNMTPGQVSAVDTQFRGILVNPAASLAQMRQEQFQTSAISVFSRAVGQGWQHMTQMQRFDKMLLNAKKIADTVPSYLYHTYINMKGMRHIFSPEDFSILKRTSWATLNADIANAHKQAAAMNFSAKTGRDMTKLAITISQKEVELSTDLSRTLAKGAPLMNTALNKLVNSVDWAANRINAALKGVATGKGPEMGAAGKVYNAARHGKLWSYGNAQAAKSQAWMDKQMMDLLPKGSWLYRRAQKSYQMETEAEKRYMASVKAASGPWYERIHNPMDIESYKGDASYLNPGNGIRYARFASNAQAYRKAAQSVQGYGLHTLAAIAQRYTGSAQTTRKLDEMAKAAGISSPTAHLSLSNPSTLAKIVEALRIGEQPMQRSPQELYQVIKRALIDAHRETNSGTPASSVGAQIHMAAH</sequence>
<evidence type="ECO:0000313" key="2">
    <source>
        <dbReference type="Proteomes" id="UP000005522"/>
    </source>
</evidence>
<name>A0A059ZVN3_ACICK</name>
<accession>A0A059ZVN3</accession>
<protein>
    <submittedName>
        <fullName evidence="1">Uncharacterized protein</fullName>
    </submittedName>
</protein>
<gene>
    <name evidence="1" type="ORF">Acaty_c1663</name>
</gene>